<organism evidence="10 11">
    <name type="scientific">Gorilla gorilla gorilla</name>
    <name type="common">Western lowland gorilla</name>
    <dbReference type="NCBI Taxonomy" id="9595"/>
    <lineage>
        <taxon>Eukaryota</taxon>
        <taxon>Metazoa</taxon>
        <taxon>Chordata</taxon>
        <taxon>Craniata</taxon>
        <taxon>Vertebrata</taxon>
        <taxon>Euteleostomi</taxon>
        <taxon>Mammalia</taxon>
        <taxon>Eutheria</taxon>
        <taxon>Euarchontoglires</taxon>
        <taxon>Primates</taxon>
        <taxon>Haplorrhini</taxon>
        <taxon>Catarrhini</taxon>
        <taxon>Hominidae</taxon>
        <taxon>Gorilla</taxon>
    </lineage>
</organism>
<keyword evidence="6" id="KW-0694">RNA-binding</keyword>
<evidence type="ECO:0000256" key="1">
    <source>
        <dbReference type="ARBA" id="ARBA00009805"/>
    </source>
</evidence>
<evidence type="ECO:0000256" key="9">
    <source>
        <dbReference type="ARBA" id="ARBA00035332"/>
    </source>
</evidence>
<protein>
    <recommendedName>
        <fullName evidence="9">60S ribosomal protein L37</fullName>
    </recommendedName>
</protein>
<dbReference type="STRING" id="9593.ENSGGOP00000040572"/>
<keyword evidence="5" id="KW-0862">Zinc</keyword>
<keyword evidence="7" id="KW-0689">Ribosomal protein</keyword>
<keyword evidence="3" id="KW-0699">rRNA-binding</keyword>
<dbReference type="InterPro" id="IPR011331">
    <property type="entry name" value="Ribosomal_eL37/eL43"/>
</dbReference>
<dbReference type="EMBL" id="CABD030116591">
    <property type="status" value="NOT_ANNOTATED_CDS"/>
    <property type="molecule type" value="Genomic_DNA"/>
</dbReference>
<keyword evidence="8" id="KW-0687">Ribonucleoprotein</keyword>
<reference evidence="10 11" key="2">
    <citation type="journal article" date="2012" name="Nature">
        <title>Insights into hominid evolution from the gorilla genome sequence.</title>
        <authorList>
            <person name="Scally A."/>
            <person name="Dutheil J.Y."/>
            <person name="Hillier L.W."/>
            <person name="Jordan G.E."/>
            <person name="Goodhead I."/>
            <person name="Herrero J."/>
            <person name="Hobolth A."/>
            <person name="Lappalainen T."/>
            <person name="Mailund T."/>
            <person name="Marques-Bonet T."/>
            <person name="McCarthy S."/>
            <person name="Montgomery S.H."/>
            <person name="Schwalie P.C."/>
            <person name="Tang Y.A."/>
            <person name="Ward M.C."/>
            <person name="Xue Y."/>
            <person name="Yngvadottir B."/>
            <person name="Alkan C."/>
            <person name="Andersen L.N."/>
            <person name="Ayub Q."/>
            <person name="Ball E.V."/>
            <person name="Beal K."/>
            <person name="Bradley B.J."/>
            <person name="Chen Y."/>
            <person name="Clee C.M."/>
            <person name="Fitzgerald S."/>
            <person name="Graves T.A."/>
            <person name="Gu Y."/>
            <person name="Heath P."/>
            <person name="Heger A."/>
            <person name="Karakoc E."/>
            <person name="Kolb-Kokocinski A."/>
            <person name="Laird G.K."/>
            <person name="Lunter G."/>
            <person name="Meader S."/>
            <person name="Mort M."/>
            <person name="Mullikin J.C."/>
            <person name="Munch K."/>
            <person name="O'Connor T.D."/>
            <person name="Phillips A.D."/>
            <person name="Prado-Martinez J."/>
            <person name="Rogers A.S."/>
            <person name="Sajjadian S."/>
            <person name="Schmidt D."/>
            <person name="Shaw K."/>
            <person name="Simpson J.T."/>
            <person name="Stenson P.D."/>
            <person name="Turner D.J."/>
            <person name="Vigilant L."/>
            <person name="Vilella A.J."/>
            <person name="Whitener W."/>
            <person name="Zhu B."/>
            <person name="Cooper D.N."/>
            <person name="de Jong P."/>
            <person name="Dermitzakis E.T."/>
            <person name="Eichler E.E."/>
            <person name="Flicek P."/>
            <person name="Goldman N."/>
            <person name="Mundy N.I."/>
            <person name="Ning Z."/>
            <person name="Odom D.T."/>
            <person name="Ponting C.P."/>
            <person name="Quail M.A."/>
            <person name="Ryder O.A."/>
            <person name="Searle S.M."/>
            <person name="Warren W.C."/>
            <person name="Wilson R.K."/>
            <person name="Schierup M.H."/>
            <person name="Rogers J."/>
            <person name="Tyler-Smith C."/>
            <person name="Durbin R."/>
        </authorList>
    </citation>
    <scope>NUCLEOTIDE SEQUENCE [LARGE SCALE GENOMIC DNA]</scope>
</reference>
<comment type="similarity">
    <text evidence="1">Belongs to the eukaryotic ribosomal protein eL37 family.</text>
</comment>
<dbReference type="InterPro" id="IPR001569">
    <property type="entry name" value="Ribosomal_eL37"/>
</dbReference>
<dbReference type="GeneTree" id="ENSGT00390000005254"/>
<sequence length="84" mass="9433">MTNETSSFGKHRDKTHTLCRHCGSMACQRQKSTCGKRGYPAKQNTTGTDRMRHLKIVYCRFRHGFCEGTTPKPKRVPVAASSSS</sequence>
<dbReference type="GO" id="GO:0006412">
    <property type="term" value="P:translation"/>
    <property type="evidence" value="ECO:0007669"/>
    <property type="project" value="InterPro"/>
</dbReference>
<dbReference type="Gene3D" id="2.20.25.30">
    <property type="match status" value="1"/>
</dbReference>
<evidence type="ECO:0000256" key="7">
    <source>
        <dbReference type="ARBA" id="ARBA00022980"/>
    </source>
</evidence>
<accession>A0A2I2Z004</accession>
<dbReference type="Pfam" id="PF01907">
    <property type="entry name" value="Ribosomal_L37e"/>
    <property type="match status" value="1"/>
</dbReference>
<keyword evidence="11" id="KW-1185">Reference proteome</keyword>
<dbReference type="GO" id="GO:0019843">
    <property type="term" value="F:rRNA binding"/>
    <property type="evidence" value="ECO:0007669"/>
    <property type="project" value="UniProtKB-KW"/>
</dbReference>
<keyword evidence="4" id="KW-0863">Zinc-finger</keyword>
<dbReference type="GO" id="GO:0022625">
    <property type="term" value="C:cytosolic large ribosomal subunit"/>
    <property type="evidence" value="ECO:0000318"/>
    <property type="project" value="GO_Central"/>
</dbReference>
<dbReference type="PANTHER" id="PTHR10768:SF21">
    <property type="entry name" value="60S RIBOSOMAL PROTEIN L37"/>
    <property type="match status" value="1"/>
</dbReference>
<dbReference type="AlphaFoldDB" id="A0A2I2Z004"/>
<reference evidence="11" key="1">
    <citation type="submission" date="2011-05" db="EMBL/GenBank/DDBJ databases">
        <title>Insights into the evolution of the great apes provided by the gorilla genome.</title>
        <authorList>
            <person name="Scally A."/>
        </authorList>
    </citation>
    <scope>NUCLEOTIDE SEQUENCE [LARGE SCALE GENOMIC DNA]</scope>
</reference>
<dbReference type="GO" id="GO:0008270">
    <property type="term" value="F:zinc ion binding"/>
    <property type="evidence" value="ECO:0007669"/>
    <property type="project" value="UniProtKB-KW"/>
</dbReference>
<keyword evidence="2" id="KW-0479">Metal-binding</keyword>
<dbReference type="InterPro" id="IPR011332">
    <property type="entry name" value="Ribosomal_zn-bd"/>
</dbReference>
<dbReference type="OMA" id="CKSHCSA"/>
<dbReference type="Bgee" id="ENSGGOG00000038140">
    <property type="expression patterns" value="Expressed in liver and 3 other cell types or tissues"/>
</dbReference>
<evidence type="ECO:0000256" key="5">
    <source>
        <dbReference type="ARBA" id="ARBA00022833"/>
    </source>
</evidence>
<dbReference type="InParanoid" id="A0A2I2Z004"/>
<dbReference type="GO" id="GO:0003735">
    <property type="term" value="F:structural constituent of ribosome"/>
    <property type="evidence" value="ECO:0007669"/>
    <property type="project" value="InterPro"/>
</dbReference>
<proteinExistence type="inferred from homology"/>
<evidence type="ECO:0000256" key="6">
    <source>
        <dbReference type="ARBA" id="ARBA00022884"/>
    </source>
</evidence>
<name>A0A2I2Z004_GORGO</name>
<dbReference type="Ensembl" id="ENSGGOT00000045616.1">
    <property type="protein sequence ID" value="ENSGGOP00000040572.1"/>
    <property type="gene ID" value="ENSGGOG00000038140.1"/>
</dbReference>
<reference evidence="10" key="3">
    <citation type="submission" date="2025-08" db="UniProtKB">
        <authorList>
            <consortium name="Ensembl"/>
        </authorList>
    </citation>
    <scope>IDENTIFICATION</scope>
</reference>
<evidence type="ECO:0000256" key="2">
    <source>
        <dbReference type="ARBA" id="ARBA00022723"/>
    </source>
</evidence>
<dbReference type="SUPFAM" id="SSF57829">
    <property type="entry name" value="Zn-binding ribosomal proteins"/>
    <property type="match status" value="1"/>
</dbReference>
<dbReference type="GO" id="GO:0003723">
    <property type="term" value="F:RNA binding"/>
    <property type="evidence" value="ECO:0000318"/>
    <property type="project" value="GO_Central"/>
</dbReference>
<evidence type="ECO:0000256" key="3">
    <source>
        <dbReference type="ARBA" id="ARBA00022730"/>
    </source>
</evidence>
<evidence type="ECO:0000256" key="4">
    <source>
        <dbReference type="ARBA" id="ARBA00022771"/>
    </source>
</evidence>
<evidence type="ECO:0000313" key="10">
    <source>
        <dbReference type="Ensembl" id="ENSGGOP00000040572.1"/>
    </source>
</evidence>
<dbReference type="PANTHER" id="PTHR10768">
    <property type="entry name" value="60S RIBOSOMAL PROTEIN L37"/>
    <property type="match status" value="1"/>
</dbReference>
<dbReference type="Proteomes" id="UP000001519">
    <property type="component" value="Chromosome 20"/>
</dbReference>
<evidence type="ECO:0000313" key="11">
    <source>
        <dbReference type="Proteomes" id="UP000001519"/>
    </source>
</evidence>
<reference evidence="10" key="4">
    <citation type="submission" date="2025-09" db="UniProtKB">
        <authorList>
            <consortium name="Ensembl"/>
        </authorList>
    </citation>
    <scope>IDENTIFICATION</scope>
</reference>
<evidence type="ECO:0000256" key="8">
    <source>
        <dbReference type="ARBA" id="ARBA00023274"/>
    </source>
</evidence>